<dbReference type="EMBL" id="BPLR01012483">
    <property type="protein sequence ID" value="GIY54218.1"/>
    <property type="molecule type" value="Genomic_DNA"/>
</dbReference>
<keyword evidence="2" id="KW-1185">Reference proteome</keyword>
<reference evidence="1 2" key="1">
    <citation type="submission" date="2021-06" db="EMBL/GenBank/DDBJ databases">
        <title>Caerostris extrusa draft genome.</title>
        <authorList>
            <person name="Kono N."/>
            <person name="Arakawa K."/>
        </authorList>
    </citation>
    <scope>NUCLEOTIDE SEQUENCE [LARGE SCALE GENOMIC DNA]</scope>
</reference>
<organism evidence="1 2">
    <name type="scientific">Caerostris extrusa</name>
    <name type="common">Bark spider</name>
    <name type="synonym">Caerostris bankana</name>
    <dbReference type="NCBI Taxonomy" id="172846"/>
    <lineage>
        <taxon>Eukaryota</taxon>
        <taxon>Metazoa</taxon>
        <taxon>Ecdysozoa</taxon>
        <taxon>Arthropoda</taxon>
        <taxon>Chelicerata</taxon>
        <taxon>Arachnida</taxon>
        <taxon>Araneae</taxon>
        <taxon>Araneomorphae</taxon>
        <taxon>Entelegynae</taxon>
        <taxon>Araneoidea</taxon>
        <taxon>Araneidae</taxon>
        <taxon>Caerostris</taxon>
    </lineage>
</organism>
<dbReference type="AlphaFoldDB" id="A0AAV4U8U6"/>
<comment type="caution">
    <text evidence="1">The sequence shown here is derived from an EMBL/GenBank/DDBJ whole genome shotgun (WGS) entry which is preliminary data.</text>
</comment>
<gene>
    <name evidence="1" type="ORF">CEXT_755011</name>
</gene>
<protein>
    <submittedName>
        <fullName evidence="1">Uncharacterized protein</fullName>
    </submittedName>
</protein>
<name>A0AAV4U8U6_CAEEX</name>
<accession>A0AAV4U8U6</accession>
<sequence>MGHISIRVFNEWKGSTRLKRSSTLQLDKDIRSRINLEHSTLDFVPEPLFPENHHVKLPMEAYTDGSSDKFLNKGGAGIFFLLPNGSKYHHKMNTGLIASDFTSELIAIKEAGPH</sequence>
<evidence type="ECO:0000313" key="1">
    <source>
        <dbReference type="EMBL" id="GIY54218.1"/>
    </source>
</evidence>
<dbReference type="Proteomes" id="UP001054945">
    <property type="component" value="Unassembled WGS sequence"/>
</dbReference>
<proteinExistence type="predicted"/>
<evidence type="ECO:0000313" key="2">
    <source>
        <dbReference type="Proteomes" id="UP001054945"/>
    </source>
</evidence>